<accession>A0A918CY71</accession>
<evidence type="ECO:0000313" key="4">
    <source>
        <dbReference type="Proteomes" id="UP000624041"/>
    </source>
</evidence>
<keyword evidence="2" id="KW-1133">Transmembrane helix</keyword>
<evidence type="ECO:0008006" key="5">
    <source>
        <dbReference type="Google" id="ProtNLM"/>
    </source>
</evidence>
<sequence>MKQLFQENRNTFLLLLALLFILIFSVYFFLYRPLAADLQQVESQEKGLKDEVVVLEEEIDTISESAEKSNKDLEQLRLMNELPASPELDEFLLTLNEIELISNSGIDEMFFEYQGDLPDRDSTGEEESEEATDIEMDSADESGEILEVEETELLLELEEMPIGLEPIIVTMDIQSPDYEHFQLFLKEIENQERIIVVPSLEFDKPAESEAVFNQSANQNRTSKAVIDATYLAQMQLENVYSKSLSFKNYEAAFADLGYTYTYEANDWVHFLHTGHDSYPEFYTEIKIKNKQDDDLYHVVVMVYQKSDDSLQAMMQNIVLWEQSEP</sequence>
<organism evidence="3 4">
    <name type="scientific">Oceanobacillus indicireducens</name>
    <dbReference type="NCBI Taxonomy" id="1004261"/>
    <lineage>
        <taxon>Bacteria</taxon>
        <taxon>Bacillati</taxon>
        <taxon>Bacillota</taxon>
        <taxon>Bacilli</taxon>
        <taxon>Bacillales</taxon>
        <taxon>Bacillaceae</taxon>
        <taxon>Oceanobacillus</taxon>
    </lineage>
</organism>
<dbReference type="Proteomes" id="UP000624041">
    <property type="component" value="Unassembled WGS sequence"/>
</dbReference>
<proteinExistence type="predicted"/>
<evidence type="ECO:0000313" key="3">
    <source>
        <dbReference type="EMBL" id="GGN48890.1"/>
    </source>
</evidence>
<comment type="caution">
    <text evidence="3">The sequence shown here is derived from an EMBL/GenBank/DDBJ whole genome shotgun (WGS) entry which is preliminary data.</text>
</comment>
<feature type="transmembrane region" description="Helical" evidence="2">
    <location>
        <begin position="12"/>
        <end position="31"/>
    </location>
</feature>
<reference evidence="3" key="2">
    <citation type="submission" date="2020-09" db="EMBL/GenBank/DDBJ databases">
        <authorList>
            <person name="Sun Q."/>
            <person name="Ohkuma M."/>
        </authorList>
    </citation>
    <scope>NUCLEOTIDE SEQUENCE</scope>
    <source>
        <strain evidence="3">JCM 17251</strain>
    </source>
</reference>
<dbReference type="AlphaFoldDB" id="A0A918CY71"/>
<reference evidence="3" key="1">
    <citation type="journal article" date="2014" name="Int. J. Syst. Evol. Microbiol.">
        <title>Complete genome sequence of Corynebacterium casei LMG S-19264T (=DSM 44701T), isolated from a smear-ripened cheese.</title>
        <authorList>
            <consortium name="US DOE Joint Genome Institute (JGI-PGF)"/>
            <person name="Walter F."/>
            <person name="Albersmeier A."/>
            <person name="Kalinowski J."/>
            <person name="Ruckert C."/>
        </authorList>
    </citation>
    <scope>NUCLEOTIDE SEQUENCE</scope>
    <source>
        <strain evidence="3">JCM 17251</strain>
    </source>
</reference>
<keyword evidence="2" id="KW-0472">Membrane</keyword>
<evidence type="ECO:0000256" key="2">
    <source>
        <dbReference type="SAM" id="Phobius"/>
    </source>
</evidence>
<keyword evidence="2" id="KW-0812">Transmembrane</keyword>
<gene>
    <name evidence="3" type="ORF">GCM10007971_00980</name>
</gene>
<evidence type="ECO:0000256" key="1">
    <source>
        <dbReference type="SAM" id="MobiDB-lite"/>
    </source>
</evidence>
<keyword evidence="4" id="KW-1185">Reference proteome</keyword>
<protein>
    <recommendedName>
        <fullName evidence="5">Type II secretion system protein M</fullName>
    </recommendedName>
</protein>
<dbReference type="EMBL" id="BMOS01000001">
    <property type="protein sequence ID" value="GGN48890.1"/>
    <property type="molecule type" value="Genomic_DNA"/>
</dbReference>
<feature type="region of interest" description="Disordered" evidence="1">
    <location>
        <begin position="116"/>
        <end position="143"/>
    </location>
</feature>
<feature type="compositionally biased region" description="Acidic residues" evidence="1">
    <location>
        <begin position="124"/>
        <end position="143"/>
    </location>
</feature>
<name>A0A918CY71_9BACI</name>